<dbReference type="SUPFAM" id="SSF51905">
    <property type="entry name" value="FAD/NAD(P)-binding domain"/>
    <property type="match status" value="1"/>
</dbReference>
<evidence type="ECO:0000259" key="1">
    <source>
        <dbReference type="Pfam" id="PF01593"/>
    </source>
</evidence>
<feature type="domain" description="Amine oxidase" evidence="1">
    <location>
        <begin position="111"/>
        <end position="325"/>
    </location>
</feature>
<accession>A0A0D6EVJ8</accession>
<dbReference type="EMBL" id="LN827929">
    <property type="protein sequence ID" value="CEZ19454.1"/>
    <property type="molecule type" value="Genomic_DNA"/>
</dbReference>
<dbReference type="AlphaFoldDB" id="A0A0D6EVJ8"/>
<organism evidence="2 3">
    <name type="scientific">Candidatus Methylopumilus planktonicus</name>
    <dbReference type="NCBI Taxonomy" id="1581557"/>
    <lineage>
        <taxon>Bacteria</taxon>
        <taxon>Pseudomonadati</taxon>
        <taxon>Pseudomonadota</taxon>
        <taxon>Betaproteobacteria</taxon>
        <taxon>Nitrosomonadales</taxon>
        <taxon>Methylophilaceae</taxon>
        <taxon>Candidatus Methylopumilus</taxon>
    </lineage>
</organism>
<proteinExistence type="predicted"/>
<keyword evidence="3" id="KW-1185">Reference proteome</keyword>
<name>A0A0D6EVJ8_9PROT</name>
<dbReference type="GO" id="GO:0016491">
    <property type="term" value="F:oxidoreductase activity"/>
    <property type="evidence" value="ECO:0007669"/>
    <property type="project" value="InterPro"/>
</dbReference>
<dbReference type="PANTHER" id="PTHR16128">
    <property type="entry name" value="FAD/NAD(P)-BINDING OXIDOREDUCTASE FAMILY PROTEIN"/>
    <property type="match status" value="1"/>
</dbReference>
<dbReference type="Gene3D" id="3.50.50.60">
    <property type="entry name" value="FAD/NAD(P)-binding domain"/>
    <property type="match status" value="1"/>
</dbReference>
<evidence type="ECO:0000313" key="3">
    <source>
        <dbReference type="Proteomes" id="UP000064007"/>
    </source>
</evidence>
<dbReference type="KEGG" id="mbat:BN1208_0567"/>
<dbReference type="OrthoDB" id="5792777at2"/>
<protein>
    <recommendedName>
        <fullName evidence="1">Amine oxidase domain-containing protein</fullName>
    </recommendedName>
</protein>
<dbReference type="Pfam" id="PF13450">
    <property type="entry name" value="NAD_binding_8"/>
    <property type="match status" value="1"/>
</dbReference>
<dbReference type="Pfam" id="PF01593">
    <property type="entry name" value="Amino_oxidase"/>
    <property type="match status" value="1"/>
</dbReference>
<evidence type="ECO:0000313" key="2">
    <source>
        <dbReference type="EMBL" id="CEZ19454.1"/>
    </source>
</evidence>
<dbReference type="RefSeq" id="WP_082092825.1">
    <property type="nucleotide sequence ID" value="NZ_LN827929.1"/>
</dbReference>
<dbReference type="Proteomes" id="UP000064007">
    <property type="component" value="Chromosome 1"/>
</dbReference>
<dbReference type="STRING" id="1581557.BN1208_0567"/>
<dbReference type="Gene3D" id="3.90.660.10">
    <property type="match status" value="1"/>
</dbReference>
<dbReference type="HOGENOM" id="CLU_036034_0_0_4"/>
<reference evidence="3" key="1">
    <citation type="submission" date="2014-12" db="EMBL/GenBank/DDBJ databases">
        <authorList>
            <person name="Salcher M.M."/>
        </authorList>
    </citation>
    <scope>NUCLEOTIDE SEQUENCE [LARGE SCALE GENOMIC DNA]</scope>
    <source>
        <strain evidence="3">MMS-10A-171</strain>
    </source>
</reference>
<dbReference type="InterPro" id="IPR036188">
    <property type="entry name" value="FAD/NAD-bd_sf"/>
</dbReference>
<dbReference type="PANTHER" id="PTHR16128:SF5">
    <property type="entry name" value="FAD_NAD(P)-BINDING OXIDOREDUCTASE FAMILY PROTEIN"/>
    <property type="match status" value="1"/>
</dbReference>
<gene>
    <name evidence="2" type="ORF">BN1208_0567</name>
</gene>
<sequence length="332" mass="37322">MIKKSKPKIAIIGAGIAGLNLARLLGELADVIVFEKSNKLGGRLSTLNEQGFSFDHGAQFFTAKNPAFQTFVKELELHHAVEQWNARFVELKFGEIQSERTWDKDFPHYVGSPSMNSIAQYLAQNIDIRFNQTITGIKKIKANWLLETANSEIGPFDWLIIAVPAEQGNDLLPKNLSPKMMLQDVKMQPCFTLMLGYEIENFFDWDAAFVSDSILSWVSVNSSKPNRGKPLSIIAMSTNEWANQNLSKPDSIIINEMLNELAKISGKTLNKASFIKLKRWKYANASRQEKALEIIDYPLKLALCGDWCISGRIESAFMSSLNLANKLKNLTT</sequence>
<dbReference type="InterPro" id="IPR002937">
    <property type="entry name" value="Amino_oxidase"/>
</dbReference>